<evidence type="ECO:0000313" key="3">
    <source>
        <dbReference type="Proteomes" id="UP001597183"/>
    </source>
</evidence>
<gene>
    <name evidence="2" type="ORF">ACFQ5G_36465</name>
</gene>
<evidence type="ECO:0000313" key="2">
    <source>
        <dbReference type="EMBL" id="MFD1370865.1"/>
    </source>
</evidence>
<comment type="caution">
    <text evidence="2">The sequence shown here is derived from an EMBL/GenBank/DDBJ whole genome shotgun (WGS) entry which is preliminary data.</text>
</comment>
<reference evidence="3" key="1">
    <citation type="journal article" date="2019" name="Int. J. Syst. Evol. Microbiol.">
        <title>The Global Catalogue of Microorganisms (GCM) 10K type strain sequencing project: providing services to taxonomists for standard genome sequencing and annotation.</title>
        <authorList>
            <consortium name="The Broad Institute Genomics Platform"/>
            <consortium name="The Broad Institute Genome Sequencing Center for Infectious Disease"/>
            <person name="Wu L."/>
            <person name="Ma J."/>
        </authorList>
    </citation>
    <scope>NUCLEOTIDE SEQUENCE [LARGE SCALE GENOMIC DNA]</scope>
    <source>
        <strain evidence="3">CCM 7526</strain>
    </source>
</reference>
<proteinExistence type="predicted"/>
<dbReference type="RefSeq" id="WP_317795693.1">
    <property type="nucleotide sequence ID" value="NZ_AP028461.1"/>
</dbReference>
<dbReference type="EMBL" id="JBHTMK010000048">
    <property type="protein sequence ID" value="MFD1370865.1"/>
    <property type="molecule type" value="Genomic_DNA"/>
</dbReference>
<evidence type="ECO:0000256" key="1">
    <source>
        <dbReference type="SAM" id="MobiDB-lite"/>
    </source>
</evidence>
<protein>
    <recommendedName>
        <fullName evidence="4">PemK-like, MazF-like toxin of type II toxin-antitoxin system</fullName>
    </recommendedName>
</protein>
<feature type="compositionally biased region" description="Polar residues" evidence="1">
    <location>
        <begin position="1"/>
        <end position="11"/>
    </location>
</feature>
<evidence type="ECO:0008006" key="4">
    <source>
        <dbReference type="Google" id="ProtNLM"/>
    </source>
</evidence>
<organism evidence="2 3">
    <name type="scientific">Actinoplanes sichuanensis</name>
    <dbReference type="NCBI Taxonomy" id="512349"/>
    <lineage>
        <taxon>Bacteria</taxon>
        <taxon>Bacillati</taxon>
        <taxon>Actinomycetota</taxon>
        <taxon>Actinomycetes</taxon>
        <taxon>Micromonosporales</taxon>
        <taxon>Micromonosporaceae</taxon>
        <taxon>Actinoplanes</taxon>
    </lineage>
</organism>
<sequence length="137" mass="14471">MSHPAESNSEITAPHVPIDDDDLDGRVRERAAVRAAGEKPTRRVGVDLLVDAWDDADPAAEAAKVVVAGAPDWWLSDAGVVRVSAVVSVTVGKQQGWPGFAVWADLSTGKRVRLPVGPFKHAEFANRVVTALVVSAA</sequence>
<feature type="region of interest" description="Disordered" evidence="1">
    <location>
        <begin position="1"/>
        <end position="24"/>
    </location>
</feature>
<accession>A0ABW4AKW0</accession>
<dbReference type="Proteomes" id="UP001597183">
    <property type="component" value="Unassembled WGS sequence"/>
</dbReference>
<keyword evidence="3" id="KW-1185">Reference proteome</keyword>
<name>A0ABW4AKW0_9ACTN</name>